<dbReference type="GO" id="GO:0042597">
    <property type="term" value="C:periplasmic space"/>
    <property type="evidence" value="ECO:0007669"/>
    <property type="project" value="UniProtKB-SubCell"/>
</dbReference>
<dbReference type="Gene3D" id="2.60.40.420">
    <property type="entry name" value="Cupredoxins - blue copper proteins"/>
    <property type="match status" value="1"/>
</dbReference>
<proteinExistence type="predicted"/>
<dbReference type="InterPro" id="IPR008972">
    <property type="entry name" value="Cupredoxin"/>
</dbReference>
<dbReference type="Proteomes" id="UP000192708">
    <property type="component" value="Unassembled WGS sequence"/>
</dbReference>
<dbReference type="STRING" id="1938817.SAMN06296008_10740"/>
<organism evidence="2 3">
    <name type="scientific">Polynucleobacter kasalickyi</name>
    <dbReference type="NCBI Taxonomy" id="1938817"/>
    <lineage>
        <taxon>Bacteria</taxon>
        <taxon>Pseudomonadati</taxon>
        <taxon>Pseudomonadota</taxon>
        <taxon>Betaproteobacteria</taxon>
        <taxon>Burkholderiales</taxon>
        <taxon>Burkholderiaceae</taxon>
        <taxon>Polynucleobacter</taxon>
    </lineage>
</organism>
<gene>
    <name evidence="2" type="ORF">SAMN06296008_10740</name>
</gene>
<name>A0A1W2A2Q1_9BURK</name>
<dbReference type="AlphaFoldDB" id="A0A1W2A2Q1"/>
<dbReference type="SUPFAM" id="SSF49503">
    <property type="entry name" value="Cupredoxins"/>
    <property type="match status" value="1"/>
</dbReference>
<keyword evidence="3" id="KW-1185">Reference proteome</keyword>
<comment type="subcellular location">
    <subcellularLocation>
        <location evidence="1">Periplasm</location>
    </subcellularLocation>
</comment>
<sequence length="127" mass="14857">MKKVFCLILFSWVMLHPTEGFSEATQRVLQFQLTDDQFIHSAPLPIRFKVKQHDQIEWQITSNKPGELHMHAYGIEVRVPKNQLVVYKFQAKATGKFQIEWHPQINPVNTNPKSTHSPSVYLEVYPQ</sequence>
<protein>
    <submittedName>
        <fullName evidence="2">Uncharacterized protein</fullName>
    </submittedName>
</protein>
<accession>A0A1W2A2Q1</accession>
<evidence type="ECO:0000313" key="2">
    <source>
        <dbReference type="EMBL" id="SMC54742.1"/>
    </source>
</evidence>
<evidence type="ECO:0000256" key="1">
    <source>
        <dbReference type="ARBA" id="ARBA00004418"/>
    </source>
</evidence>
<reference evidence="2 3" key="1">
    <citation type="submission" date="2017-04" db="EMBL/GenBank/DDBJ databases">
        <authorList>
            <person name="Afonso C.L."/>
            <person name="Miller P.J."/>
            <person name="Scott M.A."/>
            <person name="Spackman E."/>
            <person name="Goraichik I."/>
            <person name="Dimitrov K.M."/>
            <person name="Suarez D.L."/>
            <person name="Swayne D.E."/>
        </authorList>
    </citation>
    <scope>NUCLEOTIDE SEQUENCE [LARGE SCALE GENOMIC DNA]</scope>
    <source>
        <strain evidence="2 3">VK13</strain>
    </source>
</reference>
<dbReference type="EMBL" id="FWXJ01000007">
    <property type="protein sequence ID" value="SMC54742.1"/>
    <property type="molecule type" value="Genomic_DNA"/>
</dbReference>
<evidence type="ECO:0000313" key="3">
    <source>
        <dbReference type="Proteomes" id="UP000192708"/>
    </source>
</evidence>